<evidence type="ECO:0000313" key="1">
    <source>
        <dbReference type="EMBL" id="CNI35849.1"/>
    </source>
</evidence>
<sequence length="81" mass="9274">MMQQKNRISRPFAHKTATFQTPDVLLTKVSLISAQNFSYFNQLYRGKSSQKTDNVSLSNNLIVHTAKINFVLCPKMGKSFY</sequence>
<organism evidence="1 2">
    <name type="scientific">Yersinia thracica</name>
    <dbReference type="NCBI Taxonomy" id="2890319"/>
    <lineage>
        <taxon>Bacteria</taxon>
        <taxon>Pseudomonadati</taxon>
        <taxon>Pseudomonadota</taxon>
        <taxon>Gammaproteobacteria</taxon>
        <taxon>Enterobacterales</taxon>
        <taxon>Yersiniaceae</taxon>
        <taxon>Yersinia</taxon>
    </lineage>
</organism>
<gene>
    <name evidence="1" type="ORF">ERS008472_03923</name>
</gene>
<name>A0A0T9QYP2_9GAMM</name>
<reference evidence="2" key="1">
    <citation type="submission" date="2015-03" db="EMBL/GenBank/DDBJ databases">
        <authorList>
            <consortium name="Pathogen Informatics"/>
            <person name="Murphy D."/>
        </authorList>
    </citation>
    <scope>NUCLEOTIDE SEQUENCE [LARGE SCALE GENOMIC DNA]</scope>
    <source>
        <strain evidence="2">IP6945</strain>
    </source>
</reference>
<protein>
    <submittedName>
        <fullName evidence="1">Uncharacterized protein</fullName>
    </submittedName>
</protein>
<dbReference type="EMBL" id="CQAW01000028">
    <property type="protein sequence ID" value="CNI35849.1"/>
    <property type="molecule type" value="Genomic_DNA"/>
</dbReference>
<evidence type="ECO:0000313" key="2">
    <source>
        <dbReference type="Proteomes" id="UP000041882"/>
    </source>
</evidence>
<accession>A0A0T9QYP2</accession>
<proteinExistence type="predicted"/>
<dbReference type="AlphaFoldDB" id="A0A0T9QYP2"/>
<dbReference type="Proteomes" id="UP000041882">
    <property type="component" value="Unassembled WGS sequence"/>
</dbReference>
<keyword evidence="2" id="KW-1185">Reference proteome</keyword>